<dbReference type="Proteomes" id="UP001196661">
    <property type="component" value="Unassembled WGS sequence"/>
</dbReference>
<protein>
    <submittedName>
        <fullName evidence="1">Uncharacterized protein</fullName>
    </submittedName>
</protein>
<evidence type="ECO:0000313" key="1">
    <source>
        <dbReference type="EMBL" id="MBT9311831.1"/>
    </source>
</evidence>
<sequence length="46" mass="5043">MKLTAHSRPIHLKSVHLLLLLNLVNQITKGSPAVGGDASESNRRIR</sequence>
<reference evidence="1 2" key="1">
    <citation type="journal article" date="2021" name="Mar. Drugs">
        <title>Genome Reduction and Secondary Metabolism of the Marine Sponge-Associated Cyanobacterium Leptothoe.</title>
        <authorList>
            <person name="Konstantinou D."/>
            <person name="Popin R.V."/>
            <person name="Fewer D.P."/>
            <person name="Sivonen K."/>
            <person name="Gkelis S."/>
        </authorList>
    </citation>
    <scope>NUCLEOTIDE SEQUENCE [LARGE SCALE GENOMIC DNA]</scope>
    <source>
        <strain evidence="1 2">TAU-MAC 1615</strain>
    </source>
</reference>
<organism evidence="1 2">
    <name type="scientific">Leptothoe kymatousa TAU-MAC 1615</name>
    <dbReference type="NCBI Taxonomy" id="2364775"/>
    <lineage>
        <taxon>Bacteria</taxon>
        <taxon>Bacillati</taxon>
        <taxon>Cyanobacteriota</taxon>
        <taxon>Cyanophyceae</taxon>
        <taxon>Nodosilineales</taxon>
        <taxon>Cymatolegaceae</taxon>
        <taxon>Leptothoe</taxon>
        <taxon>Leptothoe kymatousa</taxon>
    </lineage>
</organism>
<name>A0ABS5Y1Z8_9CYAN</name>
<evidence type="ECO:0000313" key="2">
    <source>
        <dbReference type="Proteomes" id="UP001196661"/>
    </source>
</evidence>
<comment type="caution">
    <text evidence="1">The sequence shown here is derived from an EMBL/GenBank/DDBJ whole genome shotgun (WGS) entry which is preliminary data.</text>
</comment>
<keyword evidence="2" id="KW-1185">Reference proteome</keyword>
<accession>A0ABS5Y1Z8</accession>
<dbReference type="EMBL" id="JADOER010000004">
    <property type="protein sequence ID" value="MBT9311831.1"/>
    <property type="molecule type" value="Genomic_DNA"/>
</dbReference>
<gene>
    <name evidence="1" type="ORF">IXB28_06405</name>
</gene>
<proteinExistence type="predicted"/>